<feature type="transmembrane region" description="Helical" evidence="1">
    <location>
        <begin position="44"/>
        <end position="69"/>
    </location>
</feature>
<reference evidence="2 3" key="1">
    <citation type="submission" date="2020-07" db="EMBL/GenBank/DDBJ databases">
        <authorList>
            <person name="Cui H."/>
        </authorList>
    </citation>
    <scope>NUCLEOTIDE SEQUENCE [LARGE SCALE GENOMIC DNA]</scope>
    <source>
        <strain evidence="2 3">YPL8</strain>
    </source>
</reference>
<feature type="transmembrane region" description="Helical" evidence="1">
    <location>
        <begin position="75"/>
        <end position="99"/>
    </location>
</feature>
<accession>A0A7D5KYA7</accession>
<dbReference type="RefSeq" id="WP_179262790.1">
    <property type="nucleotide sequence ID" value="NZ_CP058601.1"/>
</dbReference>
<gene>
    <name evidence="2" type="ORF">HYG82_16680</name>
</gene>
<dbReference type="AlphaFoldDB" id="A0A7D5KYA7"/>
<evidence type="ECO:0000313" key="3">
    <source>
        <dbReference type="Proteomes" id="UP000509241"/>
    </source>
</evidence>
<name>A0A7D5KYA7_9EURY</name>
<evidence type="ECO:0000313" key="2">
    <source>
        <dbReference type="EMBL" id="QLG50362.1"/>
    </source>
</evidence>
<keyword evidence="1" id="KW-0812">Transmembrane</keyword>
<dbReference type="KEGG" id="haly:HYG82_16680"/>
<sequence length="108" mass="11803">MSTTTSTDVALMLVQLIAITIPSTVVLIKQLRQSDNLEWRFRRLSFGLVASCIALLLTAAISVLSYFIAGLNLPNALYAGLVLVIIGLLPLGAFIAVLYREHRKEYGP</sequence>
<dbReference type="EMBL" id="CP058601">
    <property type="protein sequence ID" value="QLG50362.1"/>
    <property type="molecule type" value="Genomic_DNA"/>
</dbReference>
<feature type="transmembrane region" description="Helical" evidence="1">
    <location>
        <begin position="12"/>
        <end position="32"/>
    </location>
</feature>
<keyword evidence="1" id="KW-1133">Transmembrane helix</keyword>
<proteinExistence type="predicted"/>
<evidence type="ECO:0000256" key="1">
    <source>
        <dbReference type="SAM" id="Phobius"/>
    </source>
</evidence>
<keyword evidence="1" id="KW-0472">Membrane</keyword>
<dbReference type="OrthoDB" id="170697at2157"/>
<dbReference type="GeneID" id="56034961"/>
<organism evidence="2 3">
    <name type="scientific">Natrinema halophilum</name>
    <dbReference type="NCBI Taxonomy" id="1699371"/>
    <lineage>
        <taxon>Archaea</taxon>
        <taxon>Methanobacteriati</taxon>
        <taxon>Methanobacteriota</taxon>
        <taxon>Stenosarchaea group</taxon>
        <taxon>Halobacteria</taxon>
        <taxon>Halobacteriales</taxon>
        <taxon>Natrialbaceae</taxon>
        <taxon>Natrinema</taxon>
    </lineage>
</organism>
<dbReference type="Proteomes" id="UP000509241">
    <property type="component" value="Chromosome"/>
</dbReference>
<protein>
    <submittedName>
        <fullName evidence="2">Uncharacterized protein</fullName>
    </submittedName>
</protein>
<keyword evidence="3" id="KW-1185">Reference proteome</keyword>